<accession>A0A7U3ZRH2</accession>
<dbReference type="InterPro" id="IPR025408">
    <property type="entry name" value="DUF4134"/>
</dbReference>
<sequence>MKRLQYIVFSFLLTALMNEYTFAQSVDLTKKSGFSRVGIGEQFTDPLHNNLSMFVTFTYLVCGLMGLIGGLRIYNRWQLGESEHITIEIWRWVAAILAVLAITTGLSAYVSEMEVGSRRVIQQDFGINP</sequence>
<geneLocation type="plasmid" evidence="2 3">
    <name>pRUNSL02</name>
</geneLocation>
<dbReference type="Proteomes" id="UP000000493">
    <property type="component" value="Plasmid pRUNSL02"/>
</dbReference>
<keyword evidence="1" id="KW-0812">Transmembrane</keyword>
<dbReference type="RefSeq" id="WP_013931208.1">
    <property type="nucleotide sequence ID" value="NC_015704.1"/>
</dbReference>
<keyword evidence="2" id="KW-0614">Plasmid</keyword>
<keyword evidence="3" id="KW-1185">Reference proteome</keyword>
<dbReference type="EMBL" id="CP002861">
    <property type="protein sequence ID" value="AEI52026.1"/>
    <property type="molecule type" value="Genomic_DNA"/>
</dbReference>
<keyword evidence="1" id="KW-1133">Transmembrane helix</keyword>
<organism evidence="2 3">
    <name type="scientific">Runella slithyformis (strain ATCC 29530 / DSM 19594 / LMG 11500 / NCIMB 11436 / LSU 4)</name>
    <dbReference type="NCBI Taxonomy" id="761193"/>
    <lineage>
        <taxon>Bacteria</taxon>
        <taxon>Pseudomonadati</taxon>
        <taxon>Bacteroidota</taxon>
        <taxon>Cytophagia</taxon>
        <taxon>Cytophagales</taxon>
        <taxon>Spirosomataceae</taxon>
        <taxon>Runella</taxon>
    </lineage>
</organism>
<evidence type="ECO:0000313" key="3">
    <source>
        <dbReference type="Proteomes" id="UP000000493"/>
    </source>
</evidence>
<dbReference type="Pfam" id="PF13572">
    <property type="entry name" value="DUF4134"/>
    <property type="match status" value="1"/>
</dbReference>
<dbReference type="KEGG" id="rsi:Runsl_5889"/>
<evidence type="ECO:0000256" key="1">
    <source>
        <dbReference type="SAM" id="Phobius"/>
    </source>
</evidence>
<protein>
    <recommendedName>
        <fullName evidence="4">DUF4134 domain-containing protein</fullName>
    </recommendedName>
</protein>
<reference evidence="2 3" key="2">
    <citation type="journal article" date="2012" name="Stand. Genomic Sci.">
        <title>Complete genome sequence of the aquatic bacterium Runella slithyformis type strain (LSU 4(T)).</title>
        <authorList>
            <person name="Copeland A."/>
            <person name="Zhang X."/>
            <person name="Misra M."/>
            <person name="Lapidus A."/>
            <person name="Nolan M."/>
            <person name="Lucas S."/>
            <person name="Deshpande S."/>
            <person name="Cheng J.F."/>
            <person name="Tapia R."/>
            <person name="Goodwin L.A."/>
            <person name="Pitluck S."/>
            <person name="Liolios K."/>
            <person name="Pagani I."/>
            <person name="Ivanova N."/>
            <person name="Mikhailova N."/>
            <person name="Pati A."/>
            <person name="Chen A."/>
            <person name="Palaniappan K."/>
            <person name="Land M."/>
            <person name="Hauser L."/>
            <person name="Pan C."/>
            <person name="Jeffries C.D."/>
            <person name="Detter J.C."/>
            <person name="Brambilla E.M."/>
            <person name="Rohde M."/>
            <person name="Djao O.D."/>
            <person name="Goker M."/>
            <person name="Sikorski J."/>
            <person name="Tindall B.J."/>
            <person name="Woyke T."/>
            <person name="Bristow J."/>
            <person name="Eisen J.A."/>
            <person name="Markowitz V."/>
            <person name="Hugenholtz P."/>
            <person name="Kyrpides N.C."/>
            <person name="Klenk H.P."/>
            <person name="Mavromatis K."/>
        </authorList>
    </citation>
    <scope>NUCLEOTIDE SEQUENCE [LARGE SCALE GENOMIC DNA]</scope>
    <source>
        <strain evidence="3">ATCC 29530 / DSM 19594 / LMG 11500 / NCIMB 11436 / LSU 4</strain>
    </source>
</reference>
<gene>
    <name evidence="2" type="ordered locus">Runsl_5889</name>
</gene>
<feature type="transmembrane region" description="Helical" evidence="1">
    <location>
        <begin position="89"/>
        <end position="110"/>
    </location>
</feature>
<reference evidence="3" key="1">
    <citation type="submission" date="2011-06" db="EMBL/GenBank/DDBJ databases">
        <title>The complete genome of plasmid 2 of Runella slithyformis DSM 19594.</title>
        <authorList>
            <consortium name="US DOE Joint Genome Institute (JGI-PGF)"/>
            <person name="Lucas S."/>
            <person name="Han J."/>
            <person name="Lapidus A."/>
            <person name="Bruce D."/>
            <person name="Goodwin L."/>
            <person name="Pitluck S."/>
            <person name="Peters L."/>
            <person name="Kyrpides N."/>
            <person name="Mavromatis K."/>
            <person name="Ivanova N."/>
            <person name="Ovchinnikova G."/>
            <person name="Zhang X."/>
            <person name="Misra M."/>
            <person name="Detter J.C."/>
            <person name="Tapia R."/>
            <person name="Han C."/>
            <person name="Land M."/>
            <person name="Hauser L."/>
            <person name="Markowitz V."/>
            <person name="Cheng J.-F."/>
            <person name="Hugenholtz P."/>
            <person name="Woyke T."/>
            <person name="Wu D."/>
            <person name="Tindall B."/>
            <person name="Faehrich R."/>
            <person name="Brambilla E."/>
            <person name="Klenk H.-P."/>
            <person name="Eisen J.A."/>
        </authorList>
    </citation>
    <scope>NUCLEOTIDE SEQUENCE [LARGE SCALE GENOMIC DNA]</scope>
    <source>
        <strain evidence="3">ATCC 29530 / DSM 19594 / LMG 11500 / NCIMB 11436 / LSU 4</strain>
        <plasmid evidence="3">pRUNSL02</plasmid>
    </source>
</reference>
<keyword evidence="1" id="KW-0472">Membrane</keyword>
<evidence type="ECO:0008006" key="4">
    <source>
        <dbReference type="Google" id="ProtNLM"/>
    </source>
</evidence>
<feature type="transmembrane region" description="Helical" evidence="1">
    <location>
        <begin position="47"/>
        <end position="68"/>
    </location>
</feature>
<proteinExistence type="predicted"/>
<dbReference type="AlphaFoldDB" id="A0A7U3ZRH2"/>
<name>A0A7U3ZRH2_RUNSL</name>
<evidence type="ECO:0000313" key="2">
    <source>
        <dbReference type="EMBL" id="AEI52026.1"/>
    </source>
</evidence>